<evidence type="ECO:0000313" key="5">
    <source>
        <dbReference type="EMBL" id="CAL4068998.1"/>
    </source>
</evidence>
<dbReference type="PANTHER" id="PTHR23316">
    <property type="entry name" value="IMPORTIN ALPHA"/>
    <property type="match status" value="1"/>
</dbReference>
<dbReference type="SUPFAM" id="SSF48371">
    <property type="entry name" value="ARM repeat"/>
    <property type="match status" value="1"/>
</dbReference>
<evidence type="ECO:0008006" key="7">
    <source>
        <dbReference type="Google" id="ProtNLM"/>
    </source>
</evidence>
<comment type="caution">
    <text evidence="5">The sequence shown here is derived from an EMBL/GenBank/DDBJ whole genome shotgun (WGS) entry which is preliminary data.</text>
</comment>
<dbReference type="Pfam" id="PF00514">
    <property type="entry name" value="Arm"/>
    <property type="match status" value="3"/>
</dbReference>
<evidence type="ECO:0000256" key="4">
    <source>
        <dbReference type="SAM" id="MobiDB-lite"/>
    </source>
</evidence>
<dbReference type="InterPro" id="IPR016024">
    <property type="entry name" value="ARM-type_fold"/>
</dbReference>
<keyword evidence="6" id="KW-1185">Reference proteome</keyword>
<dbReference type="EMBL" id="CAXKWB010003339">
    <property type="protein sequence ID" value="CAL4068998.1"/>
    <property type="molecule type" value="Genomic_DNA"/>
</dbReference>
<dbReference type="InterPro" id="IPR000225">
    <property type="entry name" value="Armadillo"/>
</dbReference>
<protein>
    <recommendedName>
        <fullName evidence="7">Importin subunit alpha</fullName>
    </recommendedName>
</protein>
<evidence type="ECO:0000256" key="2">
    <source>
        <dbReference type="ARBA" id="ARBA00022448"/>
    </source>
</evidence>
<dbReference type="AlphaFoldDB" id="A0AAV2Q2Z5"/>
<dbReference type="Pfam" id="PF16186">
    <property type="entry name" value="Arm_3"/>
    <property type="match status" value="1"/>
</dbReference>
<dbReference type="Gene3D" id="1.25.10.10">
    <property type="entry name" value="Leucine-rich Repeat Variant"/>
    <property type="match status" value="1"/>
</dbReference>
<name>A0AAV2Q2Z5_MEGNR</name>
<evidence type="ECO:0000313" key="6">
    <source>
        <dbReference type="Proteomes" id="UP001497623"/>
    </source>
</evidence>
<evidence type="ECO:0000256" key="3">
    <source>
        <dbReference type="ARBA" id="ARBA00022927"/>
    </source>
</evidence>
<proteinExistence type="inferred from homology"/>
<dbReference type="Proteomes" id="UP001497623">
    <property type="component" value="Unassembled WGS sequence"/>
</dbReference>
<keyword evidence="3" id="KW-0653">Protein transport</keyword>
<feature type="region of interest" description="Disordered" evidence="4">
    <location>
        <begin position="510"/>
        <end position="540"/>
    </location>
</feature>
<accession>A0AAV2Q2Z5</accession>
<feature type="non-terminal residue" evidence="5">
    <location>
        <position position="540"/>
    </location>
</feature>
<keyword evidence="2" id="KW-0813">Transport</keyword>
<dbReference type="InterPro" id="IPR011989">
    <property type="entry name" value="ARM-like"/>
</dbReference>
<dbReference type="GO" id="GO:0015031">
    <property type="term" value="P:protein transport"/>
    <property type="evidence" value="ECO:0007669"/>
    <property type="project" value="UniProtKB-KW"/>
</dbReference>
<reference evidence="5 6" key="1">
    <citation type="submission" date="2024-05" db="EMBL/GenBank/DDBJ databases">
        <authorList>
            <person name="Wallberg A."/>
        </authorList>
    </citation>
    <scope>NUCLEOTIDE SEQUENCE [LARGE SCALE GENOMIC DNA]</scope>
</reference>
<dbReference type="InterPro" id="IPR032413">
    <property type="entry name" value="Arm_3"/>
</dbReference>
<sequence length="540" mass="60743">MHAATLATQHHSQRGGFSPRMCRRTAVNGFELKKQKLYHCLGRAKKNFQKYLPAPLQDVKKIDDTSHFWEVFGLLTPPEMSQGLLHYKEYLQSECCISKQLQKKFKPSYGHQINPSLTTPMNNLFRITESLYVWGCHRTGERILQCLAGCALWDDPGAGQAFIFDDDRISVIFLTLLVNQYRTNRVKSVWGLHDTDGTANDCYTKNQAVLKLLVQIVNGAPRRIIHRRGPWVRLANTNLTKNKNSQFDCHIMCYSCMQVLGNIKFYLLDDLMCDSCRGYNGSYDSFNSKILLHSNNNAARNVIKMYRFNQHSVVAAALRAVGNIVTGDDVQTQVILNCSALPCLLHLLGSPKESIRKEACWTISNITAGNRSQIQTVIDTNIFPVLIDILGKAEFKTRKEAAWAITNATSGGTPAQIRYLVEQGCIPPLCDLLTVMDAKIVQVALNGIQNILQLGEQESKNTFGVNPYAVLVEECYGLDKIEFLQSHENLEIYQKAFEIIEHYFGGEEEDSKVAPSVDESGQQFQFNPEAGTPPQGGFNF</sequence>
<dbReference type="SMART" id="SM00185">
    <property type="entry name" value="ARM"/>
    <property type="match status" value="3"/>
</dbReference>
<evidence type="ECO:0000256" key="1">
    <source>
        <dbReference type="ARBA" id="ARBA00010394"/>
    </source>
</evidence>
<organism evidence="5 6">
    <name type="scientific">Meganyctiphanes norvegica</name>
    <name type="common">Northern krill</name>
    <name type="synonym">Thysanopoda norvegica</name>
    <dbReference type="NCBI Taxonomy" id="48144"/>
    <lineage>
        <taxon>Eukaryota</taxon>
        <taxon>Metazoa</taxon>
        <taxon>Ecdysozoa</taxon>
        <taxon>Arthropoda</taxon>
        <taxon>Crustacea</taxon>
        <taxon>Multicrustacea</taxon>
        <taxon>Malacostraca</taxon>
        <taxon>Eumalacostraca</taxon>
        <taxon>Eucarida</taxon>
        <taxon>Euphausiacea</taxon>
        <taxon>Euphausiidae</taxon>
        <taxon>Meganyctiphanes</taxon>
    </lineage>
</organism>
<comment type="similarity">
    <text evidence="1">Belongs to the importin alpha family.</text>
</comment>
<gene>
    <name evidence="5" type="ORF">MNOR_LOCUS7537</name>
</gene>